<comment type="caution">
    <text evidence="6">The sequence shown here is derived from an EMBL/GenBank/DDBJ whole genome shotgun (WGS) entry which is preliminary data.</text>
</comment>
<accession>A0A0F1AL03</accession>
<dbReference type="InterPro" id="IPR000847">
    <property type="entry name" value="LysR_HTH_N"/>
</dbReference>
<comment type="similarity">
    <text evidence="1">Belongs to the LysR transcriptional regulatory family.</text>
</comment>
<dbReference type="Proteomes" id="UP000033352">
    <property type="component" value="Unassembled WGS sequence"/>
</dbReference>
<dbReference type="InterPro" id="IPR005119">
    <property type="entry name" value="LysR_subst-bd"/>
</dbReference>
<dbReference type="EMBL" id="JZYX01000049">
    <property type="protein sequence ID" value="KJN21734.1"/>
    <property type="molecule type" value="Genomic_DNA"/>
</dbReference>
<keyword evidence="3" id="KW-0238">DNA-binding</keyword>
<dbReference type="GO" id="GO:0003700">
    <property type="term" value="F:DNA-binding transcription factor activity"/>
    <property type="evidence" value="ECO:0007669"/>
    <property type="project" value="InterPro"/>
</dbReference>
<reference evidence="6 7" key="1">
    <citation type="submission" date="2015-03" db="EMBL/GenBank/DDBJ databases">
        <authorList>
            <person name="McCorrison J."/>
            <person name="Sanka R."/>
            <person name="Adams M."/>
            <person name="Brinkac L."/>
            <person name="Nierman W."/>
            <person name="Sutton G."/>
            <person name="Nelson K."/>
            <person name="Kiedrowski L."/>
            <person name="Guerrero D."/>
            <person name="Bonomo R."/>
        </authorList>
    </citation>
    <scope>NUCLEOTIDE SEQUENCE [LARGE SCALE GENOMIC DNA]</scope>
    <source>
        <strain evidence="6 7">35699</strain>
    </source>
</reference>
<dbReference type="AlphaFoldDB" id="A0A0F1AL03"/>
<evidence type="ECO:0000256" key="1">
    <source>
        <dbReference type="ARBA" id="ARBA00009437"/>
    </source>
</evidence>
<dbReference type="InterPro" id="IPR036388">
    <property type="entry name" value="WH-like_DNA-bd_sf"/>
</dbReference>
<proteinExistence type="inferred from homology"/>
<dbReference type="InterPro" id="IPR058163">
    <property type="entry name" value="LysR-type_TF_proteobact-type"/>
</dbReference>
<feature type="domain" description="HTH lysR-type" evidence="5">
    <location>
        <begin position="6"/>
        <end position="61"/>
    </location>
</feature>
<dbReference type="SUPFAM" id="SSF53850">
    <property type="entry name" value="Periplasmic binding protein-like II"/>
    <property type="match status" value="1"/>
</dbReference>
<dbReference type="OrthoDB" id="9813056at2"/>
<name>A0A0F1AL03_9ENTR</name>
<evidence type="ECO:0000256" key="3">
    <source>
        <dbReference type="ARBA" id="ARBA00023125"/>
    </source>
</evidence>
<dbReference type="PANTHER" id="PTHR30537:SF1">
    <property type="entry name" value="HTH-TYPE TRANSCRIPTIONAL REGULATOR PGRR"/>
    <property type="match status" value="1"/>
</dbReference>
<keyword evidence="2" id="KW-0805">Transcription regulation</keyword>
<evidence type="ECO:0000256" key="2">
    <source>
        <dbReference type="ARBA" id="ARBA00023015"/>
    </source>
</evidence>
<dbReference type="GO" id="GO:0006351">
    <property type="term" value="P:DNA-templated transcription"/>
    <property type="evidence" value="ECO:0007669"/>
    <property type="project" value="TreeGrafter"/>
</dbReference>
<dbReference type="GO" id="GO:0043565">
    <property type="term" value="F:sequence-specific DNA binding"/>
    <property type="evidence" value="ECO:0007669"/>
    <property type="project" value="TreeGrafter"/>
</dbReference>
<dbReference type="InterPro" id="IPR036390">
    <property type="entry name" value="WH_DNA-bd_sf"/>
</dbReference>
<dbReference type="Gene3D" id="1.10.10.10">
    <property type="entry name" value="Winged helix-like DNA-binding domain superfamily/Winged helix DNA-binding domain"/>
    <property type="match status" value="1"/>
</dbReference>
<evidence type="ECO:0000313" key="6">
    <source>
        <dbReference type="EMBL" id="KJN21734.1"/>
    </source>
</evidence>
<dbReference type="PROSITE" id="PS50931">
    <property type="entry name" value="HTH_LYSR"/>
    <property type="match status" value="1"/>
</dbReference>
<dbReference type="PATRIC" id="fig|1619248.3.peg.3496"/>
<organism evidence="6 7">
    <name type="scientific">Enterobacter sichuanensis</name>
    <dbReference type="NCBI Taxonomy" id="2071710"/>
    <lineage>
        <taxon>Bacteria</taxon>
        <taxon>Pseudomonadati</taxon>
        <taxon>Pseudomonadota</taxon>
        <taxon>Gammaproteobacteria</taxon>
        <taxon>Enterobacterales</taxon>
        <taxon>Enterobacteriaceae</taxon>
        <taxon>Enterobacter</taxon>
        <taxon>Enterobacter cloacae complex</taxon>
    </lineage>
</organism>
<dbReference type="Gene3D" id="3.40.190.290">
    <property type="match status" value="1"/>
</dbReference>
<dbReference type="FunFam" id="1.10.10.10:FF:000001">
    <property type="entry name" value="LysR family transcriptional regulator"/>
    <property type="match status" value="1"/>
</dbReference>
<evidence type="ECO:0000313" key="7">
    <source>
        <dbReference type="Proteomes" id="UP000033352"/>
    </source>
</evidence>
<dbReference type="Pfam" id="PF00126">
    <property type="entry name" value="HTH_1"/>
    <property type="match status" value="1"/>
</dbReference>
<gene>
    <name evidence="6" type="ORF">SS37_19930</name>
</gene>
<sequence length="300" mass="33072">MHRSGLTELEVVMAVVRRGSFRGAAQELGMSATAVSNAIAGLESRLETRLFNRTTRSVALTDAGQRYVARIGPALQEIRLAGEEIHSDTGEPAGRLRLNVPNHIGALFLDQLLIDFMIRYPKMRVETVSEARMIDIVAEGYDAGIRLEESVPQDMIAVPLTGEIRQLVTATPDYFARHGIPETPDDLLQHQGIGMRMAHGGIYRWELARRGETYALAVPPRFATSDLFASIRAVKAGLGVGFLPELYIQEELKSGELVSVLNDWAQPFAGLRLYYPGHRHVPPGLRALVAMIRERGIIPG</sequence>
<dbReference type="Pfam" id="PF03466">
    <property type="entry name" value="LysR_substrate"/>
    <property type="match status" value="1"/>
</dbReference>
<keyword evidence="4" id="KW-0804">Transcription</keyword>
<dbReference type="PANTHER" id="PTHR30537">
    <property type="entry name" value="HTH-TYPE TRANSCRIPTIONAL REGULATOR"/>
    <property type="match status" value="1"/>
</dbReference>
<dbReference type="CDD" id="cd08474">
    <property type="entry name" value="PBP2_CrgA_like_5"/>
    <property type="match status" value="1"/>
</dbReference>
<dbReference type="RefSeq" id="WP_045286433.1">
    <property type="nucleotide sequence ID" value="NZ_JZYX01000049.1"/>
</dbReference>
<protein>
    <submittedName>
        <fullName evidence="6">LysR family transcriptional regulator</fullName>
    </submittedName>
</protein>
<dbReference type="SUPFAM" id="SSF46785">
    <property type="entry name" value="Winged helix' DNA-binding domain"/>
    <property type="match status" value="1"/>
</dbReference>
<evidence type="ECO:0000256" key="4">
    <source>
        <dbReference type="ARBA" id="ARBA00023163"/>
    </source>
</evidence>
<evidence type="ECO:0000259" key="5">
    <source>
        <dbReference type="PROSITE" id="PS50931"/>
    </source>
</evidence>